<dbReference type="RefSeq" id="XP_033401758.1">
    <property type="nucleotide sequence ID" value="XM_033541722.1"/>
</dbReference>
<evidence type="ECO:0000259" key="4">
    <source>
        <dbReference type="PROSITE" id="PS50109"/>
    </source>
</evidence>
<dbReference type="Pfam" id="PF08447">
    <property type="entry name" value="PAS_3"/>
    <property type="match status" value="1"/>
</dbReference>
<feature type="region of interest" description="Disordered" evidence="3">
    <location>
        <begin position="202"/>
        <end position="225"/>
    </location>
</feature>
<accession>A0A6A6BPP3</accession>
<dbReference type="InterPro" id="IPR003594">
    <property type="entry name" value="HATPase_dom"/>
</dbReference>
<evidence type="ECO:0008006" key="9">
    <source>
        <dbReference type="Google" id="ProtNLM"/>
    </source>
</evidence>
<dbReference type="InterPro" id="IPR050956">
    <property type="entry name" value="2C_system_His_kinase"/>
</dbReference>
<dbReference type="InterPro" id="IPR013655">
    <property type="entry name" value="PAS_fold_3"/>
</dbReference>
<dbReference type="Pfam" id="PF00072">
    <property type="entry name" value="Response_reg"/>
    <property type="match status" value="1"/>
</dbReference>
<sequence>MLASIWSRDDAQRPQQSDKEERDQWYSVFGHGSPKDEAGAGLSCARPTDMFSDVPLTEYLDLDQKPTFVVDLCAAVPDASTPPATTKAAEQPLPIVYQNQFLRESSKLLAIVAGVENTDPHDHPAWVTYSLFRSWILDHGTRERGLRKISPSISYGGYKWGISTLRQRWKIVHGVPTRHGVDAPGSYSSLHWANGKTCVEENNGQDGMPNLDRRQSNPPPVSPVPAVPGTSTSYIQCPIANVPRYDWTLTPPPPNISSHIQLARNVDWASTPLGPMENWSPLLRFLCNFVMVCPNPAILFWGPDLNMIYNDAYPPLVGDKHPSLLGSPPWVGFAEAWDGFQPFFRSCEETGTGAMVENMLLFLNRGKGIQEETYYSFSFTPIMIEDKIVAWYETVFETTNQKITERRMSSLLSFGELLSRSQDTKSFWQHVIRGLDTNQHDVPFTILYSVSDHLSFGLSGHNVTTTRRFELEGSTGVPEGHPALATRIDISLGREGFTPFFKEAAESEEPILLSLENGRLPAVLIHGIDSPIWNEPCNSVVICAIRPTTGHCSTRNTTLGFLVIGLNSHRPYDEDYRTFIRLIRRQVTTSMASVLLLEEETRRGRTIAEQAAFDQEKVEEQLRDRTRELEQSELQLKHFADAVPTGIFVIEFTPENMAGSYRYRNEKWYELTGDSREDTASWKSPLWQRMHPEDVPSVQRAWKMLIESKTEISFEFRVPRSFRKPSPVDDDYPFTWILCYAFSVVTEDGWLRSIVGSVTDVTAVRWAEGIQKKRMEDALEAKRQQENFIDVTSHEMRNPLSAIMISADDIITSLRALDRTAPDFLGQVDSSIDAAKTVLHCAQHQRRIIDDVLTISKLDSGLFTIIPVEMQPTSLVKDLKKMFGGELNAANISSNTIIDDSFKNLNVDWVLLDSMRLQQILINLVTNSIKFTQYEAKRQITVRLSASKERPKESPEGIQYLDFRKPREDLTLRTKDWGEGEQFYIHFSVKDTGCGLTVDEKKLLFMRFSQAPRTMVHYGGSGLGLFICRELCELQGGSIGVESEAGKGSTFAFYVKVRRVIPKMSVELPHRHSLPPESTALHQSQNIEQTFEQPQIRRLDLNAPSLYDEARSESPASVSTQLSVSTPNTSLPSPRTFDILIVEDNKINQQVMSKGLVKLGHTVSIANHGGEAIEFLMRTRWWHDNPRGQNLTVVLMDVEMPVMDGLTCVRSIREMEKEGKLISSVNVIAITANARIEQVNTALEAGMDDVVSKPFRVAELTASIDRLLDAKDQNAC</sequence>
<evidence type="ECO:0000313" key="7">
    <source>
        <dbReference type="EMBL" id="KAF2146046.1"/>
    </source>
</evidence>
<dbReference type="GO" id="GO:0000155">
    <property type="term" value="F:phosphorelay sensor kinase activity"/>
    <property type="evidence" value="ECO:0007669"/>
    <property type="project" value="InterPro"/>
</dbReference>
<feature type="compositionally biased region" description="Polar residues" evidence="3">
    <location>
        <begin position="1114"/>
        <end position="1130"/>
    </location>
</feature>
<evidence type="ECO:0000256" key="1">
    <source>
        <dbReference type="ARBA" id="ARBA00022553"/>
    </source>
</evidence>
<feature type="region of interest" description="Disordered" evidence="3">
    <location>
        <begin position="1"/>
        <end position="42"/>
    </location>
</feature>
<evidence type="ECO:0000313" key="8">
    <source>
        <dbReference type="Proteomes" id="UP000799438"/>
    </source>
</evidence>
<dbReference type="SMART" id="SM00448">
    <property type="entry name" value="REC"/>
    <property type="match status" value="1"/>
</dbReference>
<organism evidence="7 8">
    <name type="scientific">Aplosporella prunicola CBS 121167</name>
    <dbReference type="NCBI Taxonomy" id="1176127"/>
    <lineage>
        <taxon>Eukaryota</taxon>
        <taxon>Fungi</taxon>
        <taxon>Dikarya</taxon>
        <taxon>Ascomycota</taxon>
        <taxon>Pezizomycotina</taxon>
        <taxon>Dothideomycetes</taxon>
        <taxon>Dothideomycetes incertae sedis</taxon>
        <taxon>Botryosphaeriales</taxon>
        <taxon>Aplosporellaceae</taxon>
        <taxon>Aplosporella</taxon>
    </lineage>
</organism>
<dbReference type="EMBL" id="ML995476">
    <property type="protein sequence ID" value="KAF2146046.1"/>
    <property type="molecule type" value="Genomic_DNA"/>
</dbReference>
<dbReference type="CDD" id="cd00130">
    <property type="entry name" value="PAS"/>
    <property type="match status" value="1"/>
</dbReference>
<keyword evidence="1 2" id="KW-0597">Phosphoprotein</keyword>
<dbReference type="PANTHER" id="PTHR43719:SF30">
    <property type="entry name" value="TWO-COMPONENT SYSTEM RESPONSE REGULATOR"/>
    <property type="match status" value="1"/>
</dbReference>
<gene>
    <name evidence="7" type="ORF">K452DRAFT_294657</name>
</gene>
<dbReference type="Pfam" id="PF02518">
    <property type="entry name" value="HATPase_c"/>
    <property type="match status" value="1"/>
</dbReference>
<dbReference type="InterPro" id="IPR036097">
    <property type="entry name" value="HisK_dim/P_sf"/>
</dbReference>
<name>A0A6A6BPP3_9PEZI</name>
<dbReference type="InterPro" id="IPR058846">
    <property type="entry name" value="PAS-like"/>
</dbReference>
<dbReference type="InterPro" id="IPR001789">
    <property type="entry name" value="Sig_transdc_resp-reg_receiver"/>
</dbReference>
<dbReference type="Pfam" id="PF00512">
    <property type="entry name" value="HisKA"/>
    <property type="match status" value="1"/>
</dbReference>
<feature type="domain" description="Histidine kinase" evidence="4">
    <location>
        <begin position="791"/>
        <end position="1059"/>
    </location>
</feature>
<protein>
    <recommendedName>
        <fullName evidence="9">Histidine kinase</fullName>
    </recommendedName>
</protein>
<dbReference type="AlphaFoldDB" id="A0A6A6BPP3"/>
<feature type="modified residue" description="4-aspartylphosphate" evidence="2">
    <location>
        <position position="1197"/>
    </location>
</feature>
<dbReference type="SMART" id="SM00387">
    <property type="entry name" value="HATPase_c"/>
    <property type="match status" value="1"/>
</dbReference>
<dbReference type="PROSITE" id="PS50109">
    <property type="entry name" value="HIS_KIN"/>
    <property type="match status" value="1"/>
</dbReference>
<dbReference type="InterPro" id="IPR005467">
    <property type="entry name" value="His_kinase_dom"/>
</dbReference>
<dbReference type="OrthoDB" id="60033at2759"/>
<evidence type="ECO:0000259" key="5">
    <source>
        <dbReference type="PROSITE" id="PS50110"/>
    </source>
</evidence>
<dbReference type="InterPro" id="IPR036890">
    <property type="entry name" value="HATPase_C_sf"/>
</dbReference>
<dbReference type="InterPro" id="IPR011006">
    <property type="entry name" value="CheY-like_superfamily"/>
</dbReference>
<dbReference type="SUPFAM" id="SSF52172">
    <property type="entry name" value="CheY-like"/>
    <property type="match status" value="1"/>
</dbReference>
<dbReference type="InterPro" id="IPR035965">
    <property type="entry name" value="PAS-like_dom_sf"/>
</dbReference>
<evidence type="ECO:0000256" key="3">
    <source>
        <dbReference type="SAM" id="MobiDB-lite"/>
    </source>
</evidence>
<dbReference type="GeneID" id="54299219"/>
<dbReference type="InterPro" id="IPR004358">
    <property type="entry name" value="Sig_transdc_His_kin-like_C"/>
</dbReference>
<dbReference type="SUPFAM" id="SSF55874">
    <property type="entry name" value="ATPase domain of HSP90 chaperone/DNA topoisomerase II/histidine kinase"/>
    <property type="match status" value="1"/>
</dbReference>
<dbReference type="SUPFAM" id="SSF55785">
    <property type="entry name" value="PYP-like sensor domain (PAS domain)"/>
    <property type="match status" value="1"/>
</dbReference>
<feature type="domain" description="Response regulatory" evidence="5">
    <location>
        <begin position="1138"/>
        <end position="1268"/>
    </location>
</feature>
<dbReference type="Proteomes" id="UP000799438">
    <property type="component" value="Unassembled WGS sequence"/>
</dbReference>
<evidence type="ECO:0000259" key="6">
    <source>
        <dbReference type="PROSITE" id="PS50112"/>
    </source>
</evidence>
<dbReference type="InterPro" id="IPR003661">
    <property type="entry name" value="HisK_dim/P_dom"/>
</dbReference>
<feature type="compositionally biased region" description="Basic and acidic residues" evidence="3">
    <location>
        <begin position="7"/>
        <end position="24"/>
    </location>
</feature>
<proteinExistence type="predicted"/>
<dbReference type="InterPro" id="IPR000014">
    <property type="entry name" value="PAS"/>
</dbReference>
<dbReference type="Gene3D" id="1.10.287.130">
    <property type="match status" value="1"/>
</dbReference>
<keyword evidence="8" id="KW-1185">Reference proteome</keyword>
<reference evidence="7" key="1">
    <citation type="journal article" date="2020" name="Stud. Mycol.">
        <title>101 Dothideomycetes genomes: a test case for predicting lifestyles and emergence of pathogens.</title>
        <authorList>
            <person name="Haridas S."/>
            <person name="Albert R."/>
            <person name="Binder M."/>
            <person name="Bloem J."/>
            <person name="Labutti K."/>
            <person name="Salamov A."/>
            <person name="Andreopoulos B."/>
            <person name="Baker S."/>
            <person name="Barry K."/>
            <person name="Bills G."/>
            <person name="Bluhm B."/>
            <person name="Cannon C."/>
            <person name="Castanera R."/>
            <person name="Culley D."/>
            <person name="Daum C."/>
            <person name="Ezra D."/>
            <person name="Gonzalez J."/>
            <person name="Henrissat B."/>
            <person name="Kuo A."/>
            <person name="Liang C."/>
            <person name="Lipzen A."/>
            <person name="Lutzoni F."/>
            <person name="Magnuson J."/>
            <person name="Mondo S."/>
            <person name="Nolan M."/>
            <person name="Ohm R."/>
            <person name="Pangilinan J."/>
            <person name="Park H.-J."/>
            <person name="Ramirez L."/>
            <person name="Alfaro M."/>
            <person name="Sun H."/>
            <person name="Tritt A."/>
            <person name="Yoshinaga Y."/>
            <person name="Zwiers L.-H."/>
            <person name="Turgeon B."/>
            <person name="Goodwin S."/>
            <person name="Spatafora J."/>
            <person name="Crous P."/>
            <person name="Grigoriev I."/>
        </authorList>
    </citation>
    <scope>NUCLEOTIDE SEQUENCE</scope>
    <source>
        <strain evidence="7">CBS 121167</strain>
    </source>
</reference>
<dbReference type="SMART" id="SM00388">
    <property type="entry name" value="HisKA"/>
    <property type="match status" value="1"/>
</dbReference>
<feature type="region of interest" description="Disordered" evidence="3">
    <location>
        <begin position="1110"/>
        <end position="1130"/>
    </location>
</feature>
<dbReference type="CDD" id="cd00082">
    <property type="entry name" value="HisKA"/>
    <property type="match status" value="1"/>
</dbReference>
<dbReference type="PRINTS" id="PR00344">
    <property type="entry name" value="BCTRLSENSOR"/>
</dbReference>
<dbReference type="PANTHER" id="PTHR43719">
    <property type="entry name" value="TWO-COMPONENT HISTIDINE KINASE"/>
    <property type="match status" value="1"/>
</dbReference>
<dbReference type="CDD" id="cd17546">
    <property type="entry name" value="REC_hyHK_CKI1_RcsC-like"/>
    <property type="match status" value="1"/>
</dbReference>
<dbReference type="Gene3D" id="3.40.50.2300">
    <property type="match status" value="1"/>
</dbReference>
<dbReference type="Gene3D" id="3.30.450.20">
    <property type="entry name" value="PAS domain"/>
    <property type="match status" value="2"/>
</dbReference>
<dbReference type="Gene3D" id="3.30.565.10">
    <property type="entry name" value="Histidine kinase-like ATPase, C-terminal domain"/>
    <property type="match status" value="1"/>
</dbReference>
<dbReference type="PROSITE" id="PS50110">
    <property type="entry name" value="RESPONSE_REGULATORY"/>
    <property type="match status" value="1"/>
</dbReference>
<dbReference type="PROSITE" id="PS50112">
    <property type="entry name" value="PAS"/>
    <property type="match status" value="1"/>
</dbReference>
<dbReference type="Pfam" id="PF26131">
    <property type="entry name" value="PAS-like"/>
    <property type="match status" value="1"/>
</dbReference>
<evidence type="ECO:0000256" key="2">
    <source>
        <dbReference type="PROSITE-ProRule" id="PRU00169"/>
    </source>
</evidence>
<dbReference type="SUPFAM" id="SSF47384">
    <property type="entry name" value="Homodimeric domain of signal transducing histidine kinase"/>
    <property type="match status" value="1"/>
</dbReference>
<feature type="domain" description="PAS" evidence="6">
    <location>
        <begin position="632"/>
        <end position="709"/>
    </location>
</feature>